<dbReference type="Proteomes" id="UP000184335">
    <property type="component" value="Unassembled WGS sequence"/>
</dbReference>
<dbReference type="EMBL" id="FQYI01000002">
    <property type="protein sequence ID" value="SHI51013.1"/>
    <property type="molecule type" value="Genomic_DNA"/>
</dbReference>
<sequence>MRVFWLIAFLFFGKISGQVSGISDFLADDYGNFYFTDREQFKIIKTDASGAEIARTAVRAPFRILSVRNPLSIALFSENTQSIIILDQNLTEIERIRLNDLGWVKAVYAPDTQEVWLLNSDRRMLARYHLRERREISAIPLAINFMEIKDIIIFKDKIYILSENSLNVFNLSGEMIKTFDVSGGKRLQINNSELFITSSGRVESIMDDKLVTVYQLATDEEITLNSENAYILKNCRIIAQNFKKNTK</sequence>
<protein>
    <submittedName>
        <fullName evidence="1">Uncharacterized protein</fullName>
    </submittedName>
</protein>
<dbReference type="AlphaFoldDB" id="A0A1M6BR01"/>
<proteinExistence type="predicted"/>
<dbReference type="OrthoDB" id="1241786at2"/>
<evidence type="ECO:0000313" key="1">
    <source>
        <dbReference type="EMBL" id="SHI51013.1"/>
    </source>
</evidence>
<organism evidence="1 2">
    <name type="scientific">Cruoricaptor ignavus</name>
    <dbReference type="NCBI Taxonomy" id="1118202"/>
    <lineage>
        <taxon>Bacteria</taxon>
        <taxon>Pseudomonadati</taxon>
        <taxon>Bacteroidota</taxon>
        <taxon>Flavobacteriia</taxon>
        <taxon>Flavobacteriales</taxon>
        <taxon>Weeksellaceae</taxon>
        <taxon>Cruoricaptor</taxon>
    </lineage>
</organism>
<evidence type="ECO:0000313" key="2">
    <source>
        <dbReference type="Proteomes" id="UP000184335"/>
    </source>
</evidence>
<name>A0A1M6BR01_9FLAO</name>
<gene>
    <name evidence="1" type="ORF">SAMN05443429_10288</name>
</gene>
<dbReference type="STRING" id="1118202.SAMN05443429_10288"/>
<accession>A0A1M6BR01</accession>
<reference evidence="1 2" key="1">
    <citation type="submission" date="2016-11" db="EMBL/GenBank/DDBJ databases">
        <authorList>
            <person name="Jaros S."/>
            <person name="Januszkiewicz K."/>
            <person name="Wedrychowicz H."/>
        </authorList>
    </citation>
    <scope>NUCLEOTIDE SEQUENCE [LARGE SCALE GENOMIC DNA]</scope>
    <source>
        <strain evidence="1 2">DSM 25479</strain>
    </source>
</reference>
<dbReference type="SUPFAM" id="SSF63829">
    <property type="entry name" value="Calcium-dependent phosphotriesterase"/>
    <property type="match status" value="1"/>
</dbReference>
<keyword evidence="2" id="KW-1185">Reference proteome</keyword>
<dbReference type="RefSeq" id="WP_073178176.1">
    <property type="nucleotide sequence ID" value="NZ_FQYI01000002.1"/>
</dbReference>